<protein>
    <submittedName>
        <fullName evidence="2">Uncharacterized protein</fullName>
    </submittedName>
</protein>
<dbReference type="EMBL" id="FNIA01000010">
    <property type="protein sequence ID" value="SDM93674.1"/>
    <property type="molecule type" value="Genomic_DNA"/>
</dbReference>
<feature type="region of interest" description="Disordered" evidence="1">
    <location>
        <begin position="1"/>
        <end position="28"/>
    </location>
</feature>
<dbReference type="RefSeq" id="WP_089733511.1">
    <property type="nucleotide sequence ID" value="NZ_FNIA01000010.1"/>
</dbReference>
<accession>A0A1G9XAC0</accession>
<sequence>MSAEQLLGISLDELRAREQSNPGPTTSREFRCDECGARCTRLTEGGEAGHRYDCSRRLQRTGDERVCPSLDDLDRGDGE</sequence>
<evidence type="ECO:0000256" key="1">
    <source>
        <dbReference type="SAM" id="MobiDB-lite"/>
    </source>
</evidence>
<evidence type="ECO:0000313" key="3">
    <source>
        <dbReference type="Proteomes" id="UP000199370"/>
    </source>
</evidence>
<organism evidence="2 3">
    <name type="scientific">Haloarchaeobius iranensis</name>
    <dbReference type="NCBI Taxonomy" id="996166"/>
    <lineage>
        <taxon>Archaea</taxon>
        <taxon>Methanobacteriati</taxon>
        <taxon>Methanobacteriota</taxon>
        <taxon>Stenosarchaea group</taxon>
        <taxon>Halobacteria</taxon>
        <taxon>Halobacteriales</taxon>
        <taxon>Halorubellaceae</taxon>
        <taxon>Haloarchaeobius</taxon>
    </lineage>
</organism>
<gene>
    <name evidence="2" type="ORF">SAMN05192554_1106</name>
</gene>
<dbReference type="OrthoDB" id="325348at2157"/>
<dbReference type="AlphaFoldDB" id="A0A1G9XAC0"/>
<reference evidence="2 3" key="1">
    <citation type="submission" date="2016-10" db="EMBL/GenBank/DDBJ databases">
        <authorList>
            <person name="de Groot N.N."/>
        </authorList>
    </citation>
    <scope>NUCLEOTIDE SEQUENCE [LARGE SCALE GENOMIC DNA]</scope>
    <source>
        <strain evidence="3">EB21,IBRC-M 10013,KCTC 4048</strain>
    </source>
</reference>
<keyword evidence="3" id="KW-1185">Reference proteome</keyword>
<evidence type="ECO:0000313" key="2">
    <source>
        <dbReference type="EMBL" id="SDM93674.1"/>
    </source>
</evidence>
<name>A0A1G9XAC0_9EURY</name>
<dbReference type="Proteomes" id="UP000199370">
    <property type="component" value="Unassembled WGS sequence"/>
</dbReference>
<proteinExistence type="predicted"/>